<feature type="chain" id="PRO_5003054812" evidence="1">
    <location>
        <begin position="24"/>
        <end position="399"/>
    </location>
</feature>
<dbReference type="InterPro" id="IPR036514">
    <property type="entry name" value="SGNH_hydro_sf"/>
</dbReference>
<dbReference type="RefSeq" id="WP_006685011.1">
    <property type="nucleotide sequence ID" value="NZ_GG730299.1"/>
</dbReference>
<dbReference type="GO" id="GO:0016788">
    <property type="term" value="F:hydrolase activity, acting on ester bonds"/>
    <property type="evidence" value="ECO:0007669"/>
    <property type="project" value="UniProtKB-ARBA"/>
</dbReference>
<proteinExistence type="predicted"/>
<dbReference type="EMBL" id="ABWL02000006">
    <property type="protein sequence ID" value="EFE09341.1"/>
    <property type="molecule type" value="Genomic_DNA"/>
</dbReference>
<reference evidence="4 5" key="1">
    <citation type="submission" date="2010-02" db="EMBL/GenBank/DDBJ databases">
        <authorList>
            <person name="Weinstock G."/>
            <person name="Sodergren E."/>
            <person name="Clifton S."/>
            <person name="Fulton L."/>
            <person name="Fulton B."/>
            <person name="Courtney L."/>
            <person name="Fronick C."/>
            <person name="Harrison M."/>
            <person name="Strong C."/>
            <person name="Farmer C."/>
            <person name="Delahaunty K."/>
            <person name="Markovic C."/>
            <person name="Hall O."/>
            <person name="Minx P."/>
            <person name="Tomlinson C."/>
            <person name="Mitreva M."/>
            <person name="Nelson J."/>
            <person name="Hou S."/>
            <person name="Wollam A."/>
            <person name="Pepin K.H."/>
            <person name="Johnson M."/>
            <person name="Bhonagiri V."/>
            <person name="Zhang X."/>
            <person name="Suruliraj S."/>
            <person name="Warren W."/>
            <person name="Chinwalla A."/>
            <person name="Mardis E.R."/>
            <person name="Wilson R.K."/>
        </authorList>
    </citation>
    <scope>NUCLEOTIDE SEQUENCE [LARGE SCALE GENOMIC DNA]</scope>
    <source>
        <strain evidence="4 5">ATCC 29220</strain>
    </source>
</reference>
<feature type="domain" description="SGNH hydrolase-type esterase" evidence="2">
    <location>
        <begin position="224"/>
        <end position="384"/>
    </location>
</feature>
<dbReference type="HOGENOM" id="CLU_026695_2_0_6"/>
<sequence>MVKNKKYVAVGALCVAVVTALSACNDNGNASLQKGAAEANAMQAGKLTDYGESHLPRLAEKLRHSQSELTHIVFLGDSHTAADFFSGSLRQHFQSVYGDGGAGFISPMAVPGNRYSNVYFQNTYGLKLVTSRRDKNPDFTLGGNIVTPVSSNNGAQVVVRAPQGREQVQALYASPSAGQWSVNGAKYALAATGNGWAFSQPVTVGSTFSWSMSTAAPTALAGLMLTSTNGHGVVLSALGINGAQVSMLDKWQNNWGGALKQLAPDMVILAYGTNEAFNTDLSLEAYRQTLQRQIETIRQSTPDAAILLIGPGSSIMHKQGQGCAQRQPALLKPIIAVQQQVARQERTLFWNWFDFMGGDCAIERWAAQGKARPDLIHLASEGYQESANALFGDLSAVLK</sequence>
<dbReference type="eggNOG" id="COG2755">
    <property type="taxonomic scope" value="Bacteria"/>
</dbReference>
<dbReference type="SUPFAM" id="SSF52266">
    <property type="entry name" value="SGNH hydrolase"/>
    <property type="match status" value="1"/>
</dbReference>
<dbReference type="Gene3D" id="2.60.120.1360">
    <property type="match status" value="1"/>
</dbReference>
<comment type="caution">
    <text evidence="4">The sequence shown here is derived from an EMBL/GenBank/DDBJ whole genome shotgun (WGS) entry which is preliminary data.</text>
</comment>
<organism evidence="4 5">
    <name type="scientific">Citrobacter youngae ATCC 29220</name>
    <dbReference type="NCBI Taxonomy" id="500640"/>
    <lineage>
        <taxon>Bacteria</taxon>
        <taxon>Pseudomonadati</taxon>
        <taxon>Pseudomonadota</taxon>
        <taxon>Gammaproteobacteria</taxon>
        <taxon>Enterobacterales</taxon>
        <taxon>Enterobacteriaceae</taxon>
        <taxon>Citrobacter</taxon>
        <taxon>Citrobacter freundii complex</taxon>
    </lineage>
</organism>
<dbReference type="InterPro" id="IPR055041">
    <property type="entry name" value="Ape1_N"/>
</dbReference>
<protein>
    <submittedName>
        <fullName evidence="4">Uncharacterized protein</fullName>
    </submittedName>
</protein>
<evidence type="ECO:0000313" key="5">
    <source>
        <dbReference type="Proteomes" id="UP000003880"/>
    </source>
</evidence>
<evidence type="ECO:0000313" key="4">
    <source>
        <dbReference type="EMBL" id="EFE09341.1"/>
    </source>
</evidence>
<feature type="domain" description="Peptidoglycan O-acetylesterase N-terminal" evidence="3">
    <location>
        <begin position="100"/>
        <end position="170"/>
    </location>
</feature>
<accession>D4BAY0</accession>
<dbReference type="Proteomes" id="UP000003880">
    <property type="component" value="Unassembled WGS sequence"/>
</dbReference>
<evidence type="ECO:0000256" key="1">
    <source>
        <dbReference type="SAM" id="SignalP"/>
    </source>
</evidence>
<keyword evidence="1" id="KW-0732">Signal</keyword>
<dbReference type="Gene3D" id="3.40.50.1110">
    <property type="entry name" value="SGNH hydrolase"/>
    <property type="match status" value="1"/>
</dbReference>
<dbReference type="AlphaFoldDB" id="D4BAY0"/>
<gene>
    <name evidence="4" type="ORF">CIT292_07626</name>
</gene>
<dbReference type="InterPro" id="IPR013830">
    <property type="entry name" value="SGNH_hydro"/>
</dbReference>
<dbReference type="Pfam" id="PF13472">
    <property type="entry name" value="Lipase_GDSL_2"/>
    <property type="match status" value="1"/>
</dbReference>
<evidence type="ECO:0000259" key="3">
    <source>
        <dbReference type="Pfam" id="PF22753"/>
    </source>
</evidence>
<feature type="signal peptide" evidence="1">
    <location>
        <begin position="1"/>
        <end position="23"/>
    </location>
</feature>
<name>D4BAY0_9ENTR</name>
<dbReference type="Pfam" id="PF22753">
    <property type="entry name" value="Ape1_N"/>
    <property type="match status" value="1"/>
</dbReference>
<evidence type="ECO:0000259" key="2">
    <source>
        <dbReference type="Pfam" id="PF13472"/>
    </source>
</evidence>
<dbReference type="CDD" id="cd01825">
    <property type="entry name" value="SGNH_hydrolase_peri1"/>
    <property type="match status" value="1"/>
</dbReference>
<dbReference type="PROSITE" id="PS51257">
    <property type="entry name" value="PROKAR_LIPOPROTEIN"/>
    <property type="match status" value="1"/>
</dbReference>